<keyword evidence="4" id="KW-0934">Plastid</keyword>
<dbReference type="OrthoDB" id="441812at2759"/>
<feature type="binding site" evidence="8">
    <location>
        <position position="306"/>
    </location>
    <ligand>
        <name>substrate</name>
    </ligand>
</feature>
<accession>A0A0K9PQ20</accession>
<dbReference type="Gene3D" id="3.90.1420.10">
    <property type="entry name" value="Rubisco LSMT, substrate-binding domain"/>
    <property type="match status" value="1"/>
</dbReference>
<evidence type="ECO:0000256" key="6">
    <source>
        <dbReference type="ARBA" id="ARBA00022691"/>
    </source>
</evidence>
<feature type="domain" description="SET" evidence="9">
    <location>
        <begin position="61"/>
        <end position="294"/>
    </location>
</feature>
<feature type="binding site" evidence="8">
    <location>
        <position position="261"/>
    </location>
    <ligand>
        <name>substrate</name>
    </ligand>
</feature>
<dbReference type="GO" id="GO:0032259">
    <property type="term" value="P:methylation"/>
    <property type="evidence" value="ECO:0007669"/>
    <property type="project" value="UniProtKB-KW"/>
</dbReference>
<feature type="binding site" evidence="8">
    <location>
        <position position="233"/>
    </location>
    <ligand>
        <name>substrate</name>
    </ligand>
</feature>
<evidence type="ECO:0000256" key="4">
    <source>
        <dbReference type="ARBA" id="ARBA00022640"/>
    </source>
</evidence>
<dbReference type="InterPro" id="IPR036464">
    <property type="entry name" value="Rubisco_LSMT_subst-bd_sf"/>
</dbReference>
<feature type="binding site" evidence="8">
    <location>
        <begin position="249"/>
        <end position="250"/>
    </location>
    <ligand>
        <name>S-adenosyl-L-methionine</name>
        <dbReference type="ChEBI" id="CHEBI:59789"/>
    </ligand>
</feature>
<dbReference type="AlphaFoldDB" id="A0A0K9PQ20"/>
<feature type="binding site" evidence="8">
    <location>
        <position position="229"/>
    </location>
    <ligand>
        <name>substrate</name>
    </ligand>
</feature>
<dbReference type="InterPro" id="IPR050600">
    <property type="entry name" value="SETD3_SETD6_MTase"/>
</dbReference>
<evidence type="ECO:0000256" key="2">
    <source>
        <dbReference type="ARBA" id="ARBA00022528"/>
    </source>
</evidence>
<dbReference type="InterPro" id="IPR001214">
    <property type="entry name" value="SET_dom"/>
</dbReference>
<dbReference type="GO" id="GO:0030785">
    <property type="term" value="F:[ribulose-bisphosphate carboxylase]-lysine N-methyltransferase activity"/>
    <property type="evidence" value="ECO:0007669"/>
    <property type="project" value="InterPro"/>
</dbReference>
<evidence type="ECO:0000259" key="9">
    <source>
        <dbReference type="PROSITE" id="PS50280"/>
    </source>
</evidence>
<evidence type="ECO:0000313" key="10">
    <source>
        <dbReference type="EMBL" id="KMZ71059.1"/>
    </source>
</evidence>
<evidence type="ECO:0000256" key="8">
    <source>
        <dbReference type="PIRSR" id="PIRSR009328-1"/>
    </source>
</evidence>
<dbReference type="PANTHER" id="PTHR13271">
    <property type="entry name" value="UNCHARACTERIZED PUTATIVE METHYLTRANSFERASE"/>
    <property type="match status" value="1"/>
</dbReference>
<gene>
    <name evidence="10" type="ORF">ZOSMA_189G00200</name>
</gene>
<dbReference type="EMBL" id="LFYR01000691">
    <property type="protein sequence ID" value="KMZ71059.1"/>
    <property type="molecule type" value="Genomic_DNA"/>
</dbReference>
<dbReference type="InterPro" id="IPR011192">
    <property type="entry name" value="Rubisco_LSMT_MeTrfase_plant"/>
</dbReference>
<comment type="caution">
    <text evidence="10">The sequence shown here is derived from an EMBL/GenBank/DDBJ whole genome shotgun (WGS) entry which is preliminary data.</text>
</comment>
<proteinExistence type="predicted"/>
<evidence type="ECO:0000256" key="5">
    <source>
        <dbReference type="ARBA" id="ARBA00022679"/>
    </source>
</evidence>
<dbReference type="InterPro" id="IPR015353">
    <property type="entry name" value="Rubisco_LSMT_subst-bd"/>
</dbReference>
<dbReference type="FunFam" id="3.90.1410.10:FF:000005">
    <property type="entry name" value="Ribulose-1,5 bisphosphate carboxylase/oxygenase large subunit N-methyltransferase, chloroplastic"/>
    <property type="match status" value="1"/>
</dbReference>
<evidence type="ECO:0000256" key="3">
    <source>
        <dbReference type="ARBA" id="ARBA00022603"/>
    </source>
</evidence>
<dbReference type="SUPFAM" id="SSF81822">
    <property type="entry name" value="RuBisCo LSMT C-terminal, substrate-binding domain"/>
    <property type="match status" value="1"/>
</dbReference>
<reference evidence="11" key="1">
    <citation type="journal article" date="2016" name="Nature">
        <title>The genome of the seagrass Zostera marina reveals angiosperm adaptation to the sea.</title>
        <authorList>
            <person name="Olsen J.L."/>
            <person name="Rouze P."/>
            <person name="Verhelst B."/>
            <person name="Lin Y.-C."/>
            <person name="Bayer T."/>
            <person name="Collen J."/>
            <person name="Dattolo E."/>
            <person name="De Paoli E."/>
            <person name="Dittami S."/>
            <person name="Maumus F."/>
            <person name="Michel G."/>
            <person name="Kersting A."/>
            <person name="Lauritano C."/>
            <person name="Lohaus R."/>
            <person name="Toepel M."/>
            <person name="Tonon T."/>
            <person name="Vanneste K."/>
            <person name="Amirebrahimi M."/>
            <person name="Brakel J."/>
            <person name="Bostroem C."/>
            <person name="Chovatia M."/>
            <person name="Grimwood J."/>
            <person name="Jenkins J.W."/>
            <person name="Jueterbock A."/>
            <person name="Mraz A."/>
            <person name="Stam W.T."/>
            <person name="Tice H."/>
            <person name="Bornberg-Bauer E."/>
            <person name="Green P.J."/>
            <person name="Pearson G.A."/>
            <person name="Procaccini G."/>
            <person name="Duarte C.M."/>
            <person name="Schmutz J."/>
            <person name="Reusch T.B.H."/>
            <person name="Van de Peer Y."/>
        </authorList>
    </citation>
    <scope>NUCLEOTIDE SEQUENCE [LARGE SCALE GENOMIC DNA]</scope>
    <source>
        <strain evidence="11">cv. Finnish</strain>
    </source>
</reference>
<dbReference type="Pfam" id="PF09273">
    <property type="entry name" value="Rubis-subs-bind"/>
    <property type="match status" value="1"/>
</dbReference>
<dbReference type="FunFam" id="3.90.1420.10:FF:000004">
    <property type="entry name" value="Ribulose-1,5 bisphosphate carboxylase/oxygenase large subunit N-methyltransferase, chloroplastic"/>
    <property type="match status" value="1"/>
</dbReference>
<keyword evidence="11" id="KW-1185">Reference proteome</keyword>
<evidence type="ECO:0000256" key="7">
    <source>
        <dbReference type="ARBA" id="ARBA00022946"/>
    </source>
</evidence>
<dbReference type="STRING" id="29655.A0A0K9PQ20"/>
<feature type="binding site" evidence="8">
    <location>
        <position position="246"/>
    </location>
    <ligand>
        <name>substrate</name>
    </ligand>
</feature>
<evidence type="ECO:0000256" key="1">
    <source>
        <dbReference type="ARBA" id="ARBA00004229"/>
    </source>
</evidence>
<dbReference type="GO" id="GO:0009507">
    <property type="term" value="C:chloroplast"/>
    <property type="evidence" value="ECO:0007669"/>
    <property type="project" value="UniProtKB-SubCell"/>
</dbReference>
<dbReference type="Proteomes" id="UP000036987">
    <property type="component" value="Unassembled WGS sequence"/>
</dbReference>
<evidence type="ECO:0000313" key="11">
    <source>
        <dbReference type="Proteomes" id="UP000036987"/>
    </source>
</evidence>
<comment type="subcellular location">
    <subcellularLocation>
        <location evidence="1">Plastid</location>
        <location evidence="1">Chloroplast</location>
    </subcellularLocation>
</comment>
<keyword evidence="6 8" id="KW-0949">S-adenosyl-L-methionine</keyword>
<dbReference type="OMA" id="QHIDGIF"/>
<keyword evidence="5 10" id="KW-0808">Transferase</keyword>
<keyword evidence="7" id="KW-0809">Transit peptide</keyword>
<feature type="binding site" evidence="8">
    <location>
        <position position="229"/>
    </location>
    <ligand>
        <name>S-adenosyl-L-methionine</name>
        <dbReference type="ChEBI" id="CHEBI:59789"/>
    </ligand>
</feature>
<keyword evidence="2" id="KW-0150">Chloroplast</keyword>
<dbReference type="PROSITE" id="PS51583">
    <property type="entry name" value="SAM_MT127"/>
    <property type="match status" value="1"/>
</dbReference>
<dbReference type="InterPro" id="IPR044431">
    <property type="entry name" value="SET_RBCMT"/>
</dbReference>
<dbReference type="PIRSF" id="PIRSF009328">
    <property type="entry name" value="RMT_SET"/>
    <property type="match status" value="1"/>
</dbReference>
<organism evidence="10 11">
    <name type="scientific">Zostera marina</name>
    <name type="common">Eelgrass</name>
    <dbReference type="NCBI Taxonomy" id="29655"/>
    <lineage>
        <taxon>Eukaryota</taxon>
        <taxon>Viridiplantae</taxon>
        <taxon>Streptophyta</taxon>
        <taxon>Embryophyta</taxon>
        <taxon>Tracheophyta</taxon>
        <taxon>Spermatophyta</taxon>
        <taxon>Magnoliopsida</taxon>
        <taxon>Liliopsida</taxon>
        <taxon>Zosteraceae</taxon>
        <taxon>Zostera</taxon>
    </lineage>
</organism>
<protein>
    <submittedName>
        <fullName evidence="10">[Fructose-bisphosphate aldolase]-lysine N-methyltransferase,chloroplastic</fullName>
    </submittedName>
</protein>
<dbReference type="CDD" id="cd19179">
    <property type="entry name" value="SET_RBCMT"/>
    <property type="match status" value="1"/>
</dbReference>
<dbReference type="SUPFAM" id="SSF82199">
    <property type="entry name" value="SET domain"/>
    <property type="match status" value="1"/>
</dbReference>
<dbReference type="InterPro" id="IPR046341">
    <property type="entry name" value="SET_dom_sf"/>
</dbReference>
<dbReference type="GO" id="GO:0016279">
    <property type="term" value="F:protein-lysine N-methyltransferase activity"/>
    <property type="evidence" value="ECO:0000318"/>
    <property type="project" value="GO_Central"/>
</dbReference>
<feature type="binding site" evidence="8">
    <location>
        <position position="293"/>
    </location>
    <ligand>
        <name>substrate</name>
    </ligand>
</feature>
<sequence length="492" mass="55852">MVLSLHFPPSTSTDHLRLFRFVSPTGKNNKTDFQLPRRRFLPTSRTTKSPPLRAQSLPSASTIESFWQWLAKRDVVPSVNFEAVPEGMGLVAREDLGKGELVVEVPKSLWINNDSVMASGIGSVCGGLKPWVSISLFLLTEKGKGIKSDWKPYLDILPEVTDSPLFWSEEDLLEIKGTQLLQTTLGLKEYIKFEFQRVEEDVILPNKHMFPSTFSLPDFFWAFGILRSRAFPRLGDYDLSLIPLADFINHGSGITTRYCPWEIGTKGIFSQKLFFSLKTPVYVKAGDQVFIQYDLDKSNAELALDYGFIENNPNRNTYTLTLEIAESDPFYDDKLDIAESNGMGKTAYFDIVLGQPLPTQMLPYLRLAALGGTDAFLLESIFRKPVWDHLELPVSQSNEEFICKVIRKACESALSAHQTTIEQDERIMEQGNLDPRLGIAVGIRIGEKKILKMIDGIFQDRELELDILEYYQERRLKDLGLVGEQGEIIFWE</sequence>
<keyword evidence="3 10" id="KW-0489">Methyltransferase</keyword>
<dbReference type="PANTHER" id="PTHR13271:SF113">
    <property type="entry name" value="[FRUCTOSE-BISPHOSPHATE ALDOLASE]-LYSINE N-METHYLTRANSFERASE, CHLOROPLASTIC"/>
    <property type="match status" value="1"/>
</dbReference>
<name>A0A0K9PQ20_ZOSMR</name>
<dbReference type="PROSITE" id="PS50280">
    <property type="entry name" value="SET"/>
    <property type="match status" value="1"/>
</dbReference>
<dbReference type="Gene3D" id="3.90.1410.10">
    <property type="entry name" value="set domain protein methyltransferase, domain 1"/>
    <property type="match status" value="1"/>
</dbReference>